<gene>
    <name evidence="3" type="ORF">MF646_10935</name>
</gene>
<dbReference type="AlphaFoldDB" id="A0A9X2CT43"/>
<dbReference type="EMBL" id="JAKRYL010000010">
    <property type="protein sequence ID" value="MCL7747634.1"/>
    <property type="molecule type" value="Genomic_DNA"/>
</dbReference>
<dbReference type="RefSeq" id="WP_250096533.1">
    <property type="nucleotide sequence ID" value="NZ_JAKRYL010000010.1"/>
</dbReference>
<dbReference type="InterPro" id="IPR035328">
    <property type="entry name" value="DUF3048_C"/>
</dbReference>
<feature type="domain" description="DUF3048" evidence="1">
    <location>
        <begin position="54"/>
        <end position="189"/>
    </location>
</feature>
<reference evidence="3" key="1">
    <citation type="submission" date="2022-02" db="EMBL/GenBank/DDBJ databases">
        <title>Halalkalibacter sp. nov. isolated from Lonar Lake, India.</title>
        <authorList>
            <person name="Joshi A."/>
            <person name="Thite S."/>
            <person name="Lodha T."/>
        </authorList>
    </citation>
    <scope>NUCLEOTIDE SEQUENCE</scope>
    <source>
        <strain evidence="3">MEB205</strain>
    </source>
</reference>
<proteinExistence type="predicted"/>
<dbReference type="InterPro" id="IPR023158">
    <property type="entry name" value="YerB-like_sf"/>
</dbReference>
<keyword evidence="4" id="KW-1185">Reference proteome</keyword>
<dbReference type="Proteomes" id="UP001139150">
    <property type="component" value="Unassembled WGS sequence"/>
</dbReference>
<protein>
    <submittedName>
        <fullName evidence="3">DUF3048 domain-containing protein</fullName>
    </submittedName>
</protein>
<dbReference type="Pfam" id="PF17479">
    <property type="entry name" value="DUF3048_C"/>
    <property type="match status" value="1"/>
</dbReference>
<organism evidence="3 4">
    <name type="scientific">Halalkalibacter alkaliphilus</name>
    <dbReference type="NCBI Taxonomy" id="2917993"/>
    <lineage>
        <taxon>Bacteria</taxon>
        <taxon>Bacillati</taxon>
        <taxon>Bacillota</taxon>
        <taxon>Bacilli</taxon>
        <taxon>Bacillales</taxon>
        <taxon>Bacillaceae</taxon>
        <taxon>Halalkalibacter</taxon>
    </lineage>
</organism>
<evidence type="ECO:0000259" key="2">
    <source>
        <dbReference type="Pfam" id="PF17479"/>
    </source>
</evidence>
<feature type="domain" description="DUF3048" evidence="2">
    <location>
        <begin position="222"/>
        <end position="330"/>
    </location>
</feature>
<accession>A0A9X2CT43</accession>
<evidence type="ECO:0000313" key="3">
    <source>
        <dbReference type="EMBL" id="MCL7747634.1"/>
    </source>
</evidence>
<dbReference type="InterPro" id="IPR021416">
    <property type="entry name" value="DUF3048_N"/>
</dbReference>
<dbReference type="Gene3D" id="3.50.90.10">
    <property type="entry name" value="YerB-like"/>
    <property type="match status" value="1"/>
</dbReference>
<evidence type="ECO:0000259" key="1">
    <source>
        <dbReference type="Pfam" id="PF11258"/>
    </source>
</evidence>
<dbReference type="Pfam" id="PF11258">
    <property type="entry name" value="DUF3048"/>
    <property type="match status" value="1"/>
</dbReference>
<dbReference type="PROSITE" id="PS51257">
    <property type="entry name" value="PROKAR_LIPOPROTEIN"/>
    <property type="match status" value="1"/>
</dbReference>
<name>A0A9X2CT43_9BACI</name>
<comment type="caution">
    <text evidence="3">The sequence shown here is derived from an EMBL/GenBank/DDBJ whole genome shotgun (WGS) entry which is preliminary data.</text>
</comment>
<evidence type="ECO:0000313" key="4">
    <source>
        <dbReference type="Proteomes" id="UP001139150"/>
    </source>
</evidence>
<sequence length="346" mass="38787">MKKLWKFPLLLTAFLIVGGCSNNGQIEEETETETVEEVFVEEELAEAPSYTYPLSGMEAEEEATHRIISVLINNDPAARPQTGLSQADIVYELLAEGTITRFVALYQSQFPNKVGPIRSAREYHVDLVHGFDGMLVAHGYSPTAKKLLSEGKVDHINGISYDGSLFKRAPERKAPHNSYITYEDMIQGFVNEKGYVITGEVPALDFYENEDIHIVGNKASEVEVNYLGKNHIQYVYDEASGYYERFNGERKTVEYETNDPVLLSNVLVLETEHRVLDDQGRRAIDLTSGGRAILFQSGIMNEVSWENRNGQLIPVHDGEPVKLKPGQTWVNIVPSNPGIKEALSYD</sequence>
<dbReference type="SUPFAM" id="SSF159774">
    <property type="entry name" value="YerB-like"/>
    <property type="match status" value="1"/>
</dbReference>